<dbReference type="GO" id="GO:0030897">
    <property type="term" value="C:HOPS complex"/>
    <property type="evidence" value="ECO:0007669"/>
    <property type="project" value="TreeGrafter"/>
</dbReference>
<dbReference type="InterPro" id="IPR013083">
    <property type="entry name" value="Znf_RING/FYVE/PHD"/>
</dbReference>
<gene>
    <name evidence="9" type="primary">101893268</name>
    <name evidence="11" type="synonym">LOC101893268</name>
</gene>
<name>A0A1I8MYP7_MUSDO</name>
<dbReference type="GO" id="GO:0006904">
    <property type="term" value="P:vesicle docking involved in exocytosis"/>
    <property type="evidence" value="ECO:0007669"/>
    <property type="project" value="TreeGrafter"/>
</dbReference>
<evidence type="ECO:0000256" key="1">
    <source>
        <dbReference type="ARBA" id="ARBA00004492"/>
    </source>
</evidence>
<dbReference type="KEGG" id="mde:101893268"/>
<dbReference type="VEuPathDB" id="VectorBase:MDOMA2_001898"/>
<comment type="subcellular location">
    <subcellularLocation>
        <location evidence="1">Late endosome membrane</location>
        <topology evidence="1">Peripheral membrane protein</topology>
        <orientation evidence="1">Cytoplasmic side</orientation>
    </subcellularLocation>
</comment>
<dbReference type="VEuPathDB" id="VectorBase:MDOA009765"/>
<evidence type="ECO:0000256" key="7">
    <source>
        <dbReference type="SAM" id="MobiDB-lite"/>
    </source>
</evidence>
<evidence type="ECO:0000313" key="10">
    <source>
        <dbReference type="Proteomes" id="UP001652621"/>
    </source>
</evidence>
<dbReference type="GO" id="GO:0007032">
    <property type="term" value="P:endosome organization"/>
    <property type="evidence" value="ECO:0007669"/>
    <property type="project" value="TreeGrafter"/>
</dbReference>
<dbReference type="GO" id="GO:0008270">
    <property type="term" value="F:zinc ion binding"/>
    <property type="evidence" value="ECO:0007669"/>
    <property type="project" value="UniProtKB-KW"/>
</dbReference>
<dbReference type="RefSeq" id="XP_005187469.1">
    <property type="nucleotide sequence ID" value="XM_005187412.3"/>
</dbReference>
<evidence type="ECO:0000256" key="4">
    <source>
        <dbReference type="ARBA" id="ARBA00022833"/>
    </source>
</evidence>
<dbReference type="InterPro" id="IPR036322">
    <property type="entry name" value="WD40_repeat_dom_sf"/>
</dbReference>
<evidence type="ECO:0000259" key="8">
    <source>
        <dbReference type="PROSITE" id="PS50089"/>
    </source>
</evidence>
<feature type="region of interest" description="Disordered" evidence="7">
    <location>
        <begin position="867"/>
        <end position="916"/>
    </location>
</feature>
<dbReference type="Pfam" id="PF23341">
    <property type="entry name" value="PEP5_VPS11_N"/>
    <property type="match status" value="1"/>
</dbReference>
<keyword evidence="10" id="KW-1185">Reference proteome</keyword>
<protein>
    <submittedName>
        <fullName evidence="11">Vacuolar protein sorting-associated protein 11 homolog</fullName>
    </submittedName>
</protein>
<dbReference type="Proteomes" id="UP001652621">
    <property type="component" value="Unplaced"/>
</dbReference>
<dbReference type="PANTHER" id="PTHR23323:SF24">
    <property type="entry name" value="VACUOLAR PROTEIN SORTING-ASSOCIATED PROTEIN 11 HOMOLOG"/>
    <property type="match status" value="1"/>
</dbReference>
<dbReference type="GO" id="GO:0031902">
    <property type="term" value="C:late endosome membrane"/>
    <property type="evidence" value="ECO:0007669"/>
    <property type="project" value="UniProtKB-SubCell"/>
</dbReference>
<dbReference type="SUPFAM" id="SSF50978">
    <property type="entry name" value="WD40 repeat-like"/>
    <property type="match status" value="1"/>
</dbReference>
<evidence type="ECO:0000256" key="2">
    <source>
        <dbReference type="ARBA" id="ARBA00022723"/>
    </source>
</evidence>
<feature type="compositionally biased region" description="Low complexity" evidence="7">
    <location>
        <begin position="878"/>
        <end position="890"/>
    </location>
</feature>
<dbReference type="PANTHER" id="PTHR23323">
    <property type="entry name" value="VACUOLAR PROTEIN SORTING-ASSOCIATED PROTEIN"/>
    <property type="match status" value="1"/>
</dbReference>
<dbReference type="PROSITE" id="PS50089">
    <property type="entry name" value="ZF_RING_2"/>
    <property type="match status" value="1"/>
</dbReference>
<dbReference type="GO" id="GO:0007033">
    <property type="term" value="P:vacuole organization"/>
    <property type="evidence" value="ECO:0007669"/>
    <property type="project" value="TreeGrafter"/>
</dbReference>
<evidence type="ECO:0000313" key="9">
    <source>
        <dbReference type="EnsemblMetazoa" id="MDOA009765-PA"/>
    </source>
</evidence>
<dbReference type="OrthoDB" id="26184at2759"/>
<dbReference type="eggNOG" id="KOG2114">
    <property type="taxonomic scope" value="Eukaryota"/>
</dbReference>
<keyword evidence="4" id="KW-0862">Zinc</keyword>
<dbReference type="STRING" id="7370.A0A1I8MYP7"/>
<dbReference type="GO" id="GO:0048284">
    <property type="term" value="P:organelle fusion"/>
    <property type="evidence" value="ECO:0007669"/>
    <property type="project" value="TreeGrafter"/>
</dbReference>
<dbReference type="InterPro" id="IPR001841">
    <property type="entry name" value="Znf_RING"/>
</dbReference>
<organism evidence="9">
    <name type="scientific">Musca domestica</name>
    <name type="common">House fly</name>
    <dbReference type="NCBI Taxonomy" id="7370"/>
    <lineage>
        <taxon>Eukaryota</taxon>
        <taxon>Metazoa</taxon>
        <taxon>Ecdysozoa</taxon>
        <taxon>Arthropoda</taxon>
        <taxon>Hexapoda</taxon>
        <taxon>Insecta</taxon>
        <taxon>Pterygota</taxon>
        <taxon>Neoptera</taxon>
        <taxon>Endopterygota</taxon>
        <taxon>Diptera</taxon>
        <taxon>Brachycera</taxon>
        <taxon>Muscomorpha</taxon>
        <taxon>Muscoidea</taxon>
        <taxon>Muscidae</taxon>
        <taxon>Musca</taxon>
    </lineage>
</organism>
<dbReference type="AlphaFoldDB" id="A0A1I8MYP7"/>
<sequence>MGVLEWKMCNFFKLEVLNVHSKYVNIRDTITAHCSNMQYKIFCTVDGLVYVFLGDWECITFQASNNAINHCCITDDSDLLTIHEEISPTESALKVYSVSKLLKRRPAVPVSCATLARHCKISVLKSYYMDNQLYLAAGLEKGHILLYKTIISRDISSNCKTLQVCVKPIKGIEFLRKDRSGELNMFVCSDAGVFCYTILANGNYNESKMVIDDMVAPISCCALKPPRDPNAERYFVVAREDALYCYTIEGRGPCFAINGSKQIVRWFGKHLIVVKANNVQVNSSRRTSQLVIINIENNMMVLNEELAEIECIFPTSDFDNCLIFTKDGVIYTLRDQELRYKLQLLYNKNLYDIALKLVEGQVMYPDLVANVFLNYGDHLLQKGDIGESVNMYIKTIGQVPPFRVISKLLNFRYNEFLIQYLRSLMQTEVASQEYFDLLRNCDRRLELPGDMNKIFQNGGHMGMFDSICREKDIRKFFSELSDDKAIEVFAEYGNWLVRHYSSDIKEVIKHILSQKLDVQVSIEIFIKIILPLLLSQKDLVLQVLDTLDLEYRQNAAINIIWAEILLQKWKSSGMDATTLMDTIKEHGLHLSLNDLFIICRSHKYLPGIKLMYETFGLNALNFSSFLKCCFDLPMDTSAIDLDTNKYSLMWMQTLSKDNLQSAQSSAFVKYILSKTLHCNTQYTLTILQKISANTHFNLSHLNKALPKDIFLKQLAFENFQDVMAADKKLKQIKSLLSDYQEKPMEFRNSKCDICKQLLKPPAIYYLCQHAYHRECLSSYSEISGCLVCLSISQKYSDTKSPDLVVARNETGSTTPLQHISEKLCLGVFAHKRPNLQNTNKFQQIQSIKPLINDFGKSKIMEIQMKATNNPFENPTPPKSQQFKVVSSSKSTNPFDDETDEATPANQYDSNLNPFEE</sequence>
<reference evidence="9" key="1">
    <citation type="submission" date="2020-05" db="UniProtKB">
        <authorList>
            <consortium name="EnsemblMetazoa"/>
        </authorList>
    </citation>
    <scope>IDENTIFICATION</scope>
    <source>
        <strain evidence="9">Aabys</strain>
    </source>
</reference>
<dbReference type="GO" id="GO:0030674">
    <property type="term" value="F:protein-macromolecule adaptor activity"/>
    <property type="evidence" value="ECO:0007669"/>
    <property type="project" value="TreeGrafter"/>
</dbReference>
<evidence type="ECO:0000313" key="11">
    <source>
        <dbReference type="RefSeq" id="XP_005187469.1"/>
    </source>
</evidence>
<dbReference type="Gene3D" id="3.30.40.10">
    <property type="entry name" value="Zinc/RING finger domain, C3HC4 (zinc finger)"/>
    <property type="match status" value="1"/>
</dbReference>
<feature type="domain" description="RING-type" evidence="8">
    <location>
        <begin position="751"/>
        <end position="788"/>
    </location>
</feature>
<dbReference type="InterPro" id="IPR057307">
    <property type="entry name" value="PEP5_VPS11_N"/>
</dbReference>
<reference evidence="11" key="2">
    <citation type="submission" date="2025-04" db="UniProtKB">
        <authorList>
            <consortium name="RefSeq"/>
        </authorList>
    </citation>
    <scope>IDENTIFICATION</scope>
    <source>
        <strain evidence="11">Aabys</strain>
    </source>
</reference>
<evidence type="ECO:0000256" key="3">
    <source>
        <dbReference type="ARBA" id="ARBA00022771"/>
    </source>
</evidence>
<evidence type="ECO:0000256" key="5">
    <source>
        <dbReference type="ARBA" id="ARBA00023136"/>
    </source>
</evidence>
<dbReference type="SUPFAM" id="SSF57850">
    <property type="entry name" value="RING/U-box"/>
    <property type="match status" value="1"/>
</dbReference>
<keyword evidence="2" id="KW-0479">Metal-binding</keyword>
<proteinExistence type="predicted"/>
<accession>A0A1I8MYP7</accession>
<dbReference type="EnsemblMetazoa" id="MDOA009765-RA">
    <property type="protein sequence ID" value="MDOA009765-PA"/>
    <property type="gene ID" value="MDOA009765"/>
</dbReference>
<evidence type="ECO:0000256" key="6">
    <source>
        <dbReference type="PROSITE-ProRule" id="PRU00175"/>
    </source>
</evidence>
<keyword evidence="5" id="KW-0472">Membrane</keyword>
<feature type="compositionally biased region" description="Polar residues" evidence="7">
    <location>
        <begin position="903"/>
        <end position="916"/>
    </location>
</feature>
<keyword evidence="3 6" id="KW-0863">Zinc-finger</keyword>